<feature type="domain" description="Thioredoxin" evidence="1">
    <location>
        <begin position="8"/>
        <end position="98"/>
    </location>
</feature>
<accession>A0AAE3TD09</accession>
<evidence type="ECO:0000259" key="1">
    <source>
        <dbReference type="Pfam" id="PF00085"/>
    </source>
</evidence>
<dbReference type="Gene3D" id="3.40.30.10">
    <property type="entry name" value="Glutaredoxin"/>
    <property type="match status" value="1"/>
</dbReference>
<organism evidence="2 3">
    <name type="scientific">Stygiobacter electus</name>
    <dbReference type="NCBI Taxonomy" id="3032292"/>
    <lineage>
        <taxon>Bacteria</taxon>
        <taxon>Pseudomonadati</taxon>
        <taxon>Ignavibacteriota</taxon>
        <taxon>Ignavibacteria</taxon>
        <taxon>Ignavibacteriales</taxon>
        <taxon>Melioribacteraceae</taxon>
        <taxon>Stygiobacter</taxon>
    </lineage>
</organism>
<keyword evidence="3" id="KW-1185">Reference proteome</keyword>
<dbReference type="InterPro" id="IPR036249">
    <property type="entry name" value="Thioredoxin-like_sf"/>
</dbReference>
<sequence>MIIKDFFTIEEFNDFIASNEATVVYFSTPECNVCKVLKPKLIEMLKEKFSLFSFAYFDCNTAKELSAQNSIFSVPTIIFYIQGKELFRKSRNINLSELEYELERPYSFIQ</sequence>
<evidence type="ECO:0000313" key="3">
    <source>
        <dbReference type="Proteomes" id="UP001221302"/>
    </source>
</evidence>
<comment type="caution">
    <text evidence="2">The sequence shown here is derived from an EMBL/GenBank/DDBJ whole genome shotgun (WGS) entry which is preliminary data.</text>
</comment>
<dbReference type="Pfam" id="PF00085">
    <property type="entry name" value="Thioredoxin"/>
    <property type="match status" value="1"/>
</dbReference>
<dbReference type="SUPFAM" id="SSF52833">
    <property type="entry name" value="Thioredoxin-like"/>
    <property type="match status" value="1"/>
</dbReference>
<dbReference type="InterPro" id="IPR013766">
    <property type="entry name" value="Thioredoxin_domain"/>
</dbReference>
<reference evidence="2" key="1">
    <citation type="submission" date="2023-03" db="EMBL/GenBank/DDBJ databases">
        <title>Stygiobacter electus gen. nov., sp. nov., facultatively anaerobic thermotolerant bacterium of the class Ignavibacteria from a well of Yessentuki mineral water deposit.</title>
        <authorList>
            <person name="Podosokorskaya O.A."/>
            <person name="Elcheninov A.G."/>
            <person name="Petrova N.F."/>
            <person name="Zavarzina D.G."/>
            <person name="Kublanov I.V."/>
            <person name="Merkel A.Y."/>
        </authorList>
    </citation>
    <scope>NUCLEOTIDE SEQUENCE</scope>
    <source>
        <strain evidence="2">09-Me</strain>
    </source>
</reference>
<gene>
    <name evidence="2" type="ORF">P0M35_07625</name>
</gene>
<dbReference type="RefSeq" id="WP_321535784.1">
    <property type="nucleotide sequence ID" value="NZ_JARGDL010000009.1"/>
</dbReference>
<evidence type="ECO:0000313" key="2">
    <source>
        <dbReference type="EMBL" id="MDF1612016.1"/>
    </source>
</evidence>
<dbReference type="Proteomes" id="UP001221302">
    <property type="component" value="Unassembled WGS sequence"/>
</dbReference>
<dbReference type="EMBL" id="JARGDL010000009">
    <property type="protein sequence ID" value="MDF1612016.1"/>
    <property type="molecule type" value="Genomic_DNA"/>
</dbReference>
<proteinExistence type="predicted"/>
<protein>
    <submittedName>
        <fullName evidence="2">Thioredoxin family protein</fullName>
    </submittedName>
</protein>
<dbReference type="CDD" id="cd02947">
    <property type="entry name" value="TRX_family"/>
    <property type="match status" value="1"/>
</dbReference>
<name>A0AAE3TD09_9BACT</name>
<dbReference type="AlphaFoldDB" id="A0AAE3TD09"/>